<accession>A0A8B8SEG1</accession>
<dbReference type="PANTHER" id="PTHR14817">
    <property type="entry name" value="COILED-COIL DOMAIN-CONTAINING PROTEIN 15"/>
    <property type="match status" value="1"/>
</dbReference>
<keyword evidence="1" id="KW-0175">Coiled coil</keyword>
<dbReference type="GO" id="GO:0005813">
    <property type="term" value="C:centrosome"/>
    <property type="evidence" value="ECO:0007669"/>
    <property type="project" value="TreeGrafter"/>
</dbReference>
<dbReference type="GeneID" id="102514337"/>
<dbReference type="InterPro" id="IPR037693">
    <property type="entry name" value="CCDC15"/>
</dbReference>
<evidence type="ECO:0000256" key="2">
    <source>
        <dbReference type="SAM" id="MobiDB-lite"/>
    </source>
</evidence>
<dbReference type="CTD" id="80071"/>
<protein>
    <submittedName>
        <fullName evidence="4">Coiled-coil domain-containing protein 15 isoform X5</fullName>
    </submittedName>
</protein>
<name>A0A8B8SEG1_CAMFR</name>
<feature type="region of interest" description="Disordered" evidence="2">
    <location>
        <begin position="110"/>
        <end position="129"/>
    </location>
</feature>
<evidence type="ECO:0000313" key="3">
    <source>
        <dbReference type="Proteomes" id="UP000694856"/>
    </source>
</evidence>
<evidence type="ECO:0000256" key="1">
    <source>
        <dbReference type="SAM" id="Coils"/>
    </source>
</evidence>
<feature type="compositionally biased region" description="Polar residues" evidence="2">
    <location>
        <begin position="119"/>
        <end position="129"/>
    </location>
</feature>
<dbReference type="RefSeq" id="XP_032328628.1">
    <property type="nucleotide sequence ID" value="XM_032472737.1"/>
</dbReference>
<feature type="compositionally biased region" description="Basic residues" evidence="2">
    <location>
        <begin position="524"/>
        <end position="537"/>
    </location>
</feature>
<reference evidence="4" key="1">
    <citation type="submission" date="2025-08" db="UniProtKB">
        <authorList>
            <consortium name="RefSeq"/>
        </authorList>
    </citation>
    <scope>IDENTIFICATION</scope>
    <source>
        <tissue evidence="4">Ear skin</tissue>
    </source>
</reference>
<gene>
    <name evidence="4" type="primary">CCDC15</name>
</gene>
<feature type="region of interest" description="Disordered" evidence="2">
    <location>
        <begin position="518"/>
        <end position="537"/>
    </location>
</feature>
<dbReference type="Proteomes" id="UP000694856">
    <property type="component" value="Chromosome 33"/>
</dbReference>
<organism evidence="3 4">
    <name type="scientific">Camelus ferus</name>
    <name type="common">Wild bactrian camel</name>
    <name type="synonym">Camelus bactrianus ferus</name>
    <dbReference type="NCBI Taxonomy" id="419612"/>
    <lineage>
        <taxon>Eukaryota</taxon>
        <taxon>Metazoa</taxon>
        <taxon>Chordata</taxon>
        <taxon>Craniata</taxon>
        <taxon>Vertebrata</taxon>
        <taxon>Euteleostomi</taxon>
        <taxon>Mammalia</taxon>
        <taxon>Eutheria</taxon>
        <taxon>Laurasiatheria</taxon>
        <taxon>Artiodactyla</taxon>
        <taxon>Tylopoda</taxon>
        <taxon>Camelidae</taxon>
        <taxon>Camelus</taxon>
    </lineage>
</organism>
<proteinExistence type="predicted"/>
<evidence type="ECO:0000313" key="4">
    <source>
        <dbReference type="RefSeq" id="XP_032328628.1"/>
    </source>
</evidence>
<feature type="coiled-coil region" evidence="1">
    <location>
        <begin position="158"/>
        <end position="185"/>
    </location>
</feature>
<sequence>MPGSMAPLKKTRNTTKLPLALNPLKSKDVLAVLAERNQAVVPVGVWVEPAPLNSSEVPAYTSAYMIEEELKEQLRKKQEALKHFQRQVKRRVNQQIRLRKKQELQKSYEAAEKEGSIAMHSSNPSHLTPKRTSVFPNTLNAAVGSAGLPPSQMLEDGIEDRENQNELFQQQAQALSQTMKQARHQLASFKTVNKKNAPVFPDDRKKSFPTQEEVPCRKPAFIKINIGTSGKLPFEVQQDLLTPVHDQKFMEDQESDSEESPSIMIDKKGKENLSWGDQQDLLSEDKDITFNRVQKANLKQPTSILTGRNGSEAFPLDVHQDLHRHQDEAFTRGKKVRFKESCCDMTSEKERDPSLAGYQYLPPKLQDQAFIRDEIEQNQKEIQRDKNKYSKQPSSFEKWEIEKGIASGVPSICFTQCSRPSLSQTSLYSKQQLSFGRAEQWQDDLLLDGHHHRPPQNQREVSIRRQVGGGYQSGLNTEYQTPLAFQSGVNQEEDKKERQKQYLRYRRLFMDIEREQVKEQHRQKEQRKKIEKIKKKKEQQRYAEEQRILRMKFPEEPCSGEKMSEILAQLQLEEVKGARVKQQREKEHQRYVEALRAQIQEKMQLYNITLPPLCCCGPDFWDAHPDTCANNCIFYKNHRAYNRALHSVINSCDIPEGNSTLRTAIHNFASAHRRTLKNL</sequence>
<dbReference type="AlphaFoldDB" id="A0A8B8SEG1"/>
<dbReference type="PANTHER" id="PTHR14817:SF2">
    <property type="entry name" value="COILED-COIL DOMAIN-CONTAINING PROTEIN 15"/>
    <property type="match status" value="1"/>
</dbReference>
<keyword evidence="3" id="KW-1185">Reference proteome</keyword>